<evidence type="ECO:0000313" key="3">
    <source>
        <dbReference type="EMBL" id="PZT47704.1"/>
    </source>
</evidence>
<feature type="non-terminal residue" evidence="3">
    <location>
        <position position="1"/>
    </location>
</feature>
<feature type="compositionally biased region" description="Low complexity" evidence="1">
    <location>
        <begin position="930"/>
        <end position="950"/>
    </location>
</feature>
<accession>A0A2W6MT31</accession>
<evidence type="ECO:0000259" key="2">
    <source>
        <dbReference type="SMART" id="SM00912"/>
    </source>
</evidence>
<evidence type="ECO:0000256" key="1">
    <source>
        <dbReference type="SAM" id="MobiDB-lite"/>
    </source>
</evidence>
<dbReference type="Proteomes" id="UP000249746">
    <property type="component" value="Unassembled WGS sequence"/>
</dbReference>
<dbReference type="OrthoDB" id="468094at2"/>
<dbReference type="NCBIfam" id="TIGR01901">
    <property type="entry name" value="adhes_NPXG"/>
    <property type="match status" value="1"/>
</dbReference>
<organism evidence="3 4">
    <name type="scientific">Helicobacter valdiviensis</name>
    <dbReference type="NCBI Taxonomy" id="1458358"/>
    <lineage>
        <taxon>Bacteria</taxon>
        <taxon>Pseudomonadati</taxon>
        <taxon>Campylobacterota</taxon>
        <taxon>Epsilonproteobacteria</taxon>
        <taxon>Campylobacterales</taxon>
        <taxon>Helicobacteraceae</taxon>
        <taxon>Helicobacter</taxon>
    </lineage>
</organism>
<gene>
    <name evidence="3" type="ORF">B6S12_07535</name>
</gene>
<dbReference type="SMART" id="SM00912">
    <property type="entry name" value="Haemagg_act"/>
    <property type="match status" value="1"/>
</dbReference>
<keyword evidence="4" id="KW-1185">Reference proteome</keyword>
<evidence type="ECO:0000313" key="4">
    <source>
        <dbReference type="Proteomes" id="UP000249746"/>
    </source>
</evidence>
<dbReference type="Gene3D" id="2.160.20.10">
    <property type="entry name" value="Single-stranded right-handed beta-helix, Pectin lyase-like"/>
    <property type="match status" value="1"/>
</dbReference>
<sequence>LPSGGKFTNGSSGSINIGKGQGSCTTSNCMSISGNHKNNVIAWGGGFNIGKGYEVHFEKGKNGGNNYLNLDYSKNPSIIAGLLQGNNNNVFIVNPSGVIVEKGGVINANRFVASTTPMSIEEINAFSNPNTNSATWSPVFKANSTRGDIINKGSIQANEVVMVGNRVLLQAGVNLQEDGKIGVNKINANNINIEGNTIKVDISTIGNNKANLKVNAKKGGDIYLSTTGYYYGAKHNDFKGSITDNSTNKLTQSYTKQDTLSIASDIDWWHFAKGYNNKNSIQTIENFQLVNDVDFNANCKNGVCTGQNYANYWIDLDGDNEKDFDEYTSMIVGDYFNPANIYDKNNVIFTANFDGQGYTLKNINIDITFTENHGKQVGIFGFINGGEIENINVDYMGGGIKVFSQDHFDASMVGGFAGGINAGTFSNITINNIGSMSSIKSNNYNYMGSAIGGFAGAIGNGNYSNITINNIGSISSNDNRNDFEGSSVAGGFAGSIVNGNYSNIAVNNIGSISSHHVSNALGGAYVGGFAGSIGNGNYSNITLNDIGIIRGIRDGKYGTSYVGGFAGVIDAGTFSNITVSNIESIINHNSSSDGTIAYSDYNSYTGGFAGRINDGEFRNIVLNNIGSIIGNNSGEFNSNVGGFLGAIGFGKHNVTFSNITLNNIGSIISNSNDSNTGVVAGSFAGGFAGRLNSNLDEDDTFSNITLNNIGSISSISNRGSYTGGFAGKIDGGTFSNITINNIGSISSISNKGSYTGGFAGDINDGEFRNIVLNNIGSIIGNNSGEFNSNAGGFVGDISRGTFSNIYIYFNPNAIIKANSASGIVYVGKFFGNIYEGVLVDNFSNIHIYYNGSQEALDNPNSIANATSNEEKPFYNNGITLHPYTDKQDGFNNFYNDVTNFFKEENGNPQIYYNEKGGYYAFIDESNMGNGSNSGSNGNGDNSNNGNNEDSNFIDKNKDGLNDVILSDNDFSKDILNQILGNLKFDLLKEDAESIKQSLEFLLAFIGEDGLKELFSDYDVNNSAFKDKLTEKNIAVLYDFLKSEDYLSNIQNIKDYYNAYNDYMNKYNAYINNSGASIEAAKKALEKAYKTLLAKQSLLQNSYTKIQEGINSIGLGEIKLNHKTPILANNNTISFNLSNTHMILPPIPNKKDNGNQTITSPLKDINASMLDKQQVVLIKPAEEEKETLDEEKGVLNQRTCVVSENFKTNNPCILCQSLEMTC</sequence>
<feature type="region of interest" description="Disordered" evidence="1">
    <location>
        <begin position="930"/>
        <end position="953"/>
    </location>
</feature>
<dbReference type="InterPro" id="IPR008638">
    <property type="entry name" value="FhaB/CdiA-like_TPS"/>
</dbReference>
<name>A0A2W6MT31_9HELI</name>
<feature type="domain" description="Filamentous haemagglutinin FhaB/tRNA nuclease CdiA-like TPS" evidence="2">
    <location>
        <begin position="9"/>
        <end position="122"/>
    </location>
</feature>
<dbReference type="AlphaFoldDB" id="A0A2W6MT31"/>
<protein>
    <recommendedName>
        <fullName evidence="2">Filamentous haemagglutinin FhaB/tRNA nuclease CdiA-like TPS domain-containing protein</fullName>
    </recommendedName>
</protein>
<reference evidence="3 4" key="1">
    <citation type="submission" date="2017-03" db="EMBL/GenBank/DDBJ databases">
        <title>Genomic and clinical evidence uncovers the enterohepatic species Helicobacter valdiviensis as a potential human intestinal pathogen.</title>
        <authorList>
            <person name="Fresia P."/>
            <person name="Jara R."/>
            <person name="Sierra R."/>
            <person name="Ferres I."/>
            <person name="Greif G."/>
            <person name="Iraola G."/>
            <person name="Collado L."/>
        </authorList>
    </citation>
    <scope>NUCLEOTIDE SEQUENCE [LARGE SCALE GENOMIC DNA]</scope>
    <source>
        <strain evidence="3 4">WBE14</strain>
    </source>
</reference>
<proteinExistence type="predicted"/>
<dbReference type="InterPro" id="IPR012334">
    <property type="entry name" value="Pectin_lyas_fold"/>
</dbReference>
<comment type="caution">
    <text evidence="3">The sequence shown here is derived from an EMBL/GenBank/DDBJ whole genome shotgun (WGS) entry which is preliminary data.</text>
</comment>
<dbReference type="EMBL" id="NBIU01000023">
    <property type="protein sequence ID" value="PZT47704.1"/>
    <property type="molecule type" value="Genomic_DNA"/>
</dbReference>
<dbReference type="RefSeq" id="WP_111230194.1">
    <property type="nucleotide sequence ID" value="NZ_NBIU01000023.1"/>
</dbReference>